<dbReference type="EMBL" id="QICA01000017">
    <property type="protein sequence ID" value="RNL37017.1"/>
    <property type="molecule type" value="Genomic_DNA"/>
</dbReference>
<sequence>MGELYYTNRNFRYSEAQEKWRGVMYHYGADGKRHYKTKTFKPDGKRAAYADYLAWCDKEEEEAQRKQWQGGAANAAELLIPDYVSSYIQAKEATKAIEASTIKGYETSLRYIREEFASVAVKDLQAKAVEEWLSKLTKRGYSSSTVGKAYRLLKQVLSDAVNNGAIMRNPLATVKPPKRCNKKHGINALDADARAEMLGKFEALELTPTLIGAYLSLYAGLRRGEVCGLQWRDLDETNGVIWIKRAIGEGKGGAYTKQPKTDKIRDVSLPPSLLAVLLHWKVKQREEFASNMASLRGDSYIIGDALGYYSPTRLTKEWNSIAKLLGVRGVEGRLPTFHDLRHTWATMFIAAGGDVKTAASNLGHANAAMTLNIYASADPDAKRRAAEITEKAMR</sequence>
<accession>A0A3N0AQ98</accession>
<evidence type="ECO:0008006" key="9">
    <source>
        <dbReference type="Google" id="ProtNLM"/>
    </source>
</evidence>
<dbReference type="Gene3D" id="1.10.443.10">
    <property type="entry name" value="Intergrase catalytic core"/>
    <property type="match status" value="1"/>
</dbReference>
<dbReference type="InterPro" id="IPR025269">
    <property type="entry name" value="SAM-like_dom"/>
</dbReference>
<dbReference type="PROSITE" id="PS51898">
    <property type="entry name" value="TYR_RECOMBINASE"/>
    <property type="match status" value="1"/>
</dbReference>
<dbReference type="Gene3D" id="1.10.150.130">
    <property type="match status" value="1"/>
</dbReference>
<dbReference type="InterPro" id="IPR044068">
    <property type="entry name" value="CB"/>
</dbReference>
<evidence type="ECO:0000256" key="4">
    <source>
        <dbReference type="PROSITE-ProRule" id="PRU01248"/>
    </source>
</evidence>
<dbReference type="InterPro" id="IPR050090">
    <property type="entry name" value="Tyrosine_recombinase_XerCD"/>
</dbReference>
<dbReference type="Pfam" id="PF13102">
    <property type="entry name" value="Phage_int_SAM_5"/>
    <property type="match status" value="1"/>
</dbReference>
<dbReference type="InterPro" id="IPR011010">
    <property type="entry name" value="DNA_brk_join_enz"/>
</dbReference>
<dbReference type="Proteomes" id="UP000278327">
    <property type="component" value="Unassembled WGS sequence"/>
</dbReference>
<dbReference type="PROSITE" id="PS51900">
    <property type="entry name" value="CB"/>
    <property type="match status" value="1"/>
</dbReference>
<evidence type="ECO:0000256" key="2">
    <source>
        <dbReference type="ARBA" id="ARBA00023125"/>
    </source>
</evidence>
<gene>
    <name evidence="7" type="ORF">DMP10_09625</name>
</gene>
<comment type="caution">
    <text evidence="7">The sequence shown here is derived from an EMBL/GenBank/DDBJ whole genome shotgun (WGS) entry which is preliminary data.</text>
</comment>
<dbReference type="AlphaFoldDB" id="A0A3N0AQ98"/>
<dbReference type="InterPro" id="IPR002104">
    <property type="entry name" value="Integrase_catalytic"/>
</dbReference>
<keyword evidence="2 4" id="KW-0238">DNA-binding</keyword>
<dbReference type="InterPro" id="IPR013762">
    <property type="entry name" value="Integrase-like_cat_sf"/>
</dbReference>
<feature type="domain" description="Core-binding (CB)" evidence="6">
    <location>
        <begin position="78"/>
        <end position="161"/>
    </location>
</feature>
<dbReference type="PANTHER" id="PTHR30349:SF41">
    <property type="entry name" value="INTEGRASE_RECOMBINASE PROTEIN MJ0367-RELATED"/>
    <property type="match status" value="1"/>
</dbReference>
<evidence type="ECO:0000256" key="3">
    <source>
        <dbReference type="ARBA" id="ARBA00023172"/>
    </source>
</evidence>
<dbReference type="InterPro" id="IPR010998">
    <property type="entry name" value="Integrase_recombinase_N"/>
</dbReference>
<dbReference type="PANTHER" id="PTHR30349">
    <property type="entry name" value="PHAGE INTEGRASE-RELATED"/>
    <property type="match status" value="1"/>
</dbReference>
<proteinExistence type="inferred from homology"/>
<dbReference type="GO" id="GO:0006310">
    <property type="term" value="P:DNA recombination"/>
    <property type="evidence" value="ECO:0007669"/>
    <property type="project" value="UniProtKB-KW"/>
</dbReference>
<feature type="domain" description="Tyr recombinase" evidence="5">
    <location>
        <begin position="184"/>
        <end position="387"/>
    </location>
</feature>
<keyword evidence="3" id="KW-0233">DNA recombination</keyword>
<protein>
    <recommendedName>
        <fullName evidence="9">Site-specific integrase</fullName>
    </recommendedName>
</protein>
<reference evidence="7 8" key="1">
    <citation type="journal article" date="2019" name="Microbiol. Resour. Announc.">
        <title>Draft Genome Sequences of Type Strains of Gordonibacter faecihominis, Paraeggerthella hongkongensis, Parvibacter caecicola,Slackia equolifaciens, Slackia faecicanis, and Slackia isoflavoniconvertens.</title>
        <authorList>
            <person name="Danylec N."/>
            <person name="Stoll D.A."/>
            <person name="Dotsch A."/>
            <person name="Huch M."/>
        </authorList>
    </citation>
    <scope>NUCLEOTIDE SEQUENCE [LARGE SCALE GENOMIC DNA]</scope>
    <source>
        <strain evidence="7 8">DSM 18785</strain>
    </source>
</reference>
<evidence type="ECO:0000313" key="7">
    <source>
        <dbReference type="EMBL" id="RNL37017.1"/>
    </source>
</evidence>
<dbReference type="GO" id="GO:0015074">
    <property type="term" value="P:DNA integration"/>
    <property type="evidence" value="ECO:0007669"/>
    <property type="project" value="InterPro"/>
</dbReference>
<evidence type="ECO:0000259" key="5">
    <source>
        <dbReference type="PROSITE" id="PS51898"/>
    </source>
</evidence>
<evidence type="ECO:0000313" key="8">
    <source>
        <dbReference type="Proteomes" id="UP000278327"/>
    </source>
</evidence>
<organism evidence="7 8">
    <name type="scientific">Adlercreutzia equolifaciens subsp. celatus DSM 18785</name>
    <dbReference type="NCBI Taxonomy" id="1121021"/>
    <lineage>
        <taxon>Bacteria</taxon>
        <taxon>Bacillati</taxon>
        <taxon>Actinomycetota</taxon>
        <taxon>Coriobacteriia</taxon>
        <taxon>Eggerthellales</taxon>
        <taxon>Eggerthellaceae</taxon>
        <taxon>Adlercreutzia</taxon>
    </lineage>
</organism>
<dbReference type="Pfam" id="PF00589">
    <property type="entry name" value="Phage_integrase"/>
    <property type="match status" value="1"/>
</dbReference>
<name>A0A3N0AQ98_9ACTN</name>
<dbReference type="CDD" id="cd01189">
    <property type="entry name" value="INT_ICEBs1_C_like"/>
    <property type="match status" value="1"/>
</dbReference>
<dbReference type="GO" id="GO:0003677">
    <property type="term" value="F:DNA binding"/>
    <property type="evidence" value="ECO:0007669"/>
    <property type="project" value="UniProtKB-UniRule"/>
</dbReference>
<dbReference type="RefSeq" id="WP_117284286.1">
    <property type="nucleotide sequence ID" value="NZ_JAMTCE010000017.1"/>
</dbReference>
<dbReference type="SUPFAM" id="SSF56349">
    <property type="entry name" value="DNA breaking-rejoining enzymes"/>
    <property type="match status" value="1"/>
</dbReference>
<comment type="similarity">
    <text evidence="1">Belongs to the 'phage' integrase family.</text>
</comment>
<evidence type="ECO:0000256" key="1">
    <source>
        <dbReference type="ARBA" id="ARBA00008857"/>
    </source>
</evidence>
<keyword evidence="8" id="KW-1185">Reference proteome</keyword>
<evidence type="ECO:0000259" key="6">
    <source>
        <dbReference type="PROSITE" id="PS51900"/>
    </source>
</evidence>